<reference evidence="3" key="1">
    <citation type="journal article" date="2013" name="Genome Announc.">
        <title>Draft genome sequence of the basidiomycetous yeast-like fungus Pseudozyma hubeiensis SY62, which produces an abundant amount of the biosurfactant mannosylerythritol lipids.</title>
        <authorList>
            <person name="Konishi M."/>
            <person name="Hatada Y."/>
            <person name="Horiuchi J."/>
        </authorList>
    </citation>
    <scope>NUCLEOTIDE SEQUENCE [LARGE SCALE GENOMIC DNA]</scope>
    <source>
        <strain evidence="3">SY62</strain>
    </source>
</reference>
<dbReference type="GeneID" id="24110613"/>
<evidence type="ECO:0000259" key="1">
    <source>
        <dbReference type="PROSITE" id="PS51502"/>
    </source>
</evidence>
<accession>R9P905</accession>
<gene>
    <name evidence="2" type="ORF">PHSY_005334</name>
</gene>
<organism evidence="2 3">
    <name type="scientific">Pseudozyma hubeiensis (strain SY62)</name>
    <name type="common">Yeast</name>
    <dbReference type="NCBI Taxonomy" id="1305764"/>
    <lineage>
        <taxon>Eukaryota</taxon>
        <taxon>Fungi</taxon>
        <taxon>Dikarya</taxon>
        <taxon>Basidiomycota</taxon>
        <taxon>Ustilaginomycotina</taxon>
        <taxon>Ustilaginomycetes</taxon>
        <taxon>Ustilaginales</taxon>
        <taxon>Ustilaginaceae</taxon>
        <taxon>Pseudozyma</taxon>
    </lineage>
</organism>
<dbReference type="Pfam" id="PF07876">
    <property type="entry name" value="Dabb"/>
    <property type="match status" value="1"/>
</dbReference>
<dbReference type="SUPFAM" id="SSF54909">
    <property type="entry name" value="Dimeric alpha+beta barrel"/>
    <property type="match status" value="1"/>
</dbReference>
<dbReference type="STRING" id="1305764.R9P905"/>
<dbReference type="AlphaFoldDB" id="R9P905"/>
<dbReference type="PROSITE" id="PS51502">
    <property type="entry name" value="S_R_A_B_BARREL"/>
    <property type="match status" value="1"/>
</dbReference>
<dbReference type="OrthoDB" id="42919at2759"/>
<dbReference type="RefSeq" id="XP_012191334.1">
    <property type="nucleotide sequence ID" value="XM_012335944.1"/>
</dbReference>
<dbReference type="HOGENOM" id="CLU_1428557_0_0_1"/>
<feature type="domain" description="Stress-response A/B barrel" evidence="1">
    <location>
        <begin position="3"/>
        <end position="111"/>
    </location>
</feature>
<dbReference type="InterPro" id="IPR011008">
    <property type="entry name" value="Dimeric_a/b-barrel"/>
</dbReference>
<dbReference type="InterPro" id="IPR013097">
    <property type="entry name" value="Dabb"/>
</dbReference>
<dbReference type="EMBL" id="DF238811">
    <property type="protein sequence ID" value="GAC97747.1"/>
    <property type="molecule type" value="Genomic_DNA"/>
</dbReference>
<evidence type="ECO:0000313" key="2">
    <source>
        <dbReference type="EMBL" id="GAC97747.1"/>
    </source>
</evidence>
<protein>
    <submittedName>
        <fullName evidence="2">Stress responsive A/B barrel domain protein</fullName>
    </submittedName>
</protein>
<evidence type="ECO:0000313" key="3">
    <source>
        <dbReference type="Proteomes" id="UP000014071"/>
    </source>
</evidence>
<proteinExistence type="predicted"/>
<dbReference type="Proteomes" id="UP000014071">
    <property type="component" value="Unassembled WGS sequence"/>
</dbReference>
<dbReference type="eggNOG" id="ENOG502RSAZ">
    <property type="taxonomic scope" value="Eukaryota"/>
</dbReference>
<sequence>MPVVHIVLVKVKQAVLSNGFDELKQKCETLKDLPIAKSKATEIKWGPPAYPGRNEGYNWGLYSVFGSREDYEAYRDDEEHRKIYDQLQQSQRRNANLQEELTMSRFVAPDALAFFSAVLAKQVTGGTYHGDSCRQSDQARFVRISAVKLLLSAMLLMPPRSNWSYSILWTVQSRSYAVCRHSFTIAVKSK</sequence>
<dbReference type="Gene3D" id="3.30.70.100">
    <property type="match status" value="1"/>
</dbReference>
<keyword evidence="3" id="KW-1185">Reference proteome</keyword>
<dbReference type="SMART" id="SM00886">
    <property type="entry name" value="Dabb"/>
    <property type="match status" value="1"/>
</dbReference>
<name>R9P905_PSEHS</name>